<feature type="chain" id="PRO_5043131389" evidence="1">
    <location>
        <begin position="20"/>
        <end position="83"/>
    </location>
</feature>
<evidence type="ECO:0000313" key="4">
    <source>
        <dbReference type="WBParaSite" id="HDID_0000703801-mRNA-1"/>
    </source>
</evidence>
<organism evidence="4">
    <name type="scientific">Hymenolepis diminuta</name>
    <name type="common">Rat tapeworm</name>
    <dbReference type="NCBI Taxonomy" id="6216"/>
    <lineage>
        <taxon>Eukaryota</taxon>
        <taxon>Metazoa</taxon>
        <taxon>Spiralia</taxon>
        <taxon>Lophotrochozoa</taxon>
        <taxon>Platyhelminthes</taxon>
        <taxon>Cestoda</taxon>
        <taxon>Eucestoda</taxon>
        <taxon>Cyclophyllidea</taxon>
        <taxon>Hymenolepididae</taxon>
        <taxon>Hymenolepis</taxon>
    </lineage>
</organism>
<sequence>MSVPPHCLLILSALVLLSGIYEHSQVVARIVLLPKRLREHEYFLDGNEEMERNRREGFTSSSFYYPRTISKRGPELFIPYMEA</sequence>
<dbReference type="AlphaFoldDB" id="A0A0R3SPV6"/>
<evidence type="ECO:0000256" key="1">
    <source>
        <dbReference type="SAM" id="SignalP"/>
    </source>
</evidence>
<name>A0A0R3SPV6_HYMDI</name>
<feature type="signal peptide" evidence="1">
    <location>
        <begin position="1"/>
        <end position="19"/>
    </location>
</feature>
<accession>A0A0R3SPV6</accession>
<dbReference type="WBParaSite" id="HDID_0000703801-mRNA-1">
    <property type="protein sequence ID" value="HDID_0000703801-mRNA-1"/>
    <property type="gene ID" value="HDID_0000703801"/>
</dbReference>
<protein>
    <submittedName>
        <fullName evidence="2 4">Uncharacterized protein</fullName>
    </submittedName>
</protein>
<proteinExistence type="predicted"/>
<dbReference type="Proteomes" id="UP000274504">
    <property type="component" value="Unassembled WGS sequence"/>
</dbReference>
<gene>
    <name evidence="2" type="ORF">HDID_LOCUS7036</name>
</gene>
<dbReference type="EMBL" id="UYSG01010898">
    <property type="protein sequence ID" value="VDL59354.1"/>
    <property type="molecule type" value="Genomic_DNA"/>
</dbReference>
<evidence type="ECO:0000313" key="2">
    <source>
        <dbReference type="EMBL" id="VDL59354.1"/>
    </source>
</evidence>
<evidence type="ECO:0000313" key="3">
    <source>
        <dbReference type="Proteomes" id="UP000274504"/>
    </source>
</evidence>
<keyword evidence="1" id="KW-0732">Signal</keyword>
<reference evidence="2 3" key="2">
    <citation type="submission" date="2018-11" db="EMBL/GenBank/DDBJ databases">
        <authorList>
            <consortium name="Pathogen Informatics"/>
        </authorList>
    </citation>
    <scope>NUCLEOTIDE SEQUENCE [LARGE SCALE GENOMIC DNA]</scope>
</reference>
<reference evidence="4" key="1">
    <citation type="submission" date="2017-02" db="UniProtKB">
        <authorList>
            <consortium name="WormBaseParasite"/>
        </authorList>
    </citation>
    <scope>IDENTIFICATION</scope>
</reference>